<evidence type="ECO:0000313" key="3">
    <source>
        <dbReference type="EMBL" id="MPM01731.1"/>
    </source>
</evidence>
<dbReference type="GO" id="GO:0030288">
    <property type="term" value="C:outer membrane-bounded periplasmic space"/>
    <property type="evidence" value="ECO:0007669"/>
    <property type="project" value="TreeGrafter"/>
</dbReference>
<accession>A0A644WE37</accession>
<gene>
    <name evidence="3" type="ORF">SDC9_47971</name>
</gene>
<dbReference type="InterPro" id="IPR002508">
    <property type="entry name" value="MurNAc-LAA_cat"/>
</dbReference>
<reference evidence="3" key="1">
    <citation type="submission" date="2019-08" db="EMBL/GenBank/DDBJ databases">
        <authorList>
            <person name="Kucharzyk K."/>
            <person name="Murdoch R.W."/>
            <person name="Higgins S."/>
            <person name="Loffler F."/>
        </authorList>
    </citation>
    <scope>NUCLEOTIDE SEQUENCE</scope>
</reference>
<dbReference type="EMBL" id="VSSQ01000818">
    <property type="protein sequence ID" value="MPM01731.1"/>
    <property type="molecule type" value="Genomic_DNA"/>
</dbReference>
<dbReference type="SMART" id="SM00646">
    <property type="entry name" value="Ami_3"/>
    <property type="match status" value="1"/>
</dbReference>
<dbReference type="GO" id="GO:0009253">
    <property type="term" value="P:peptidoglycan catabolic process"/>
    <property type="evidence" value="ECO:0007669"/>
    <property type="project" value="InterPro"/>
</dbReference>
<dbReference type="AlphaFoldDB" id="A0A644WE37"/>
<dbReference type="Pfam" id="PF01520">
    <property type="entry name" value="Amidase_3"/>
    <property type="match status" value="1"/>
</dbReference>
<organism evidence="3">
    <name type="scientific">bioreactor metagenome</name>
    <dbReference type="NCBI Taxonomy" id="1076179"/>
    <lineage>
        <taxon>unclassified sequences</taxon>
        <taxon>metagenomes</taxon>
        <taxon>ecological metagenomes</taxon>
    </lineage>
</organism>
<evidence type="ECO:0000256" key="1">
    <source>
        <dbReference type="ARBA" id="ARBA00022801"/>
    </source>
</evidence>
<protein>
    <recommendedName>
        <fullName evidence="2">MurNAc-LAA domain-containing protein</fullName>
    </recommendedName>
</protein>
<feature type="domain" description="MurNAc-LAA" evidence="2">
    <location>
        <begin position="93"/>
        <end position="251"/>
    </location>
</feature>
<dbReference type="GO" id="GO:0008745">
    <property type="term" value="F:N-acetylmuramoyl-L-alanine amidase activity"/>
    <property type="evidence" value="ECO:0007669"/>
    <property type="project" value="InterPro"/>
</dbReference>
<comment type="caution">
    <text evidence="3">The sequence shown here is derived from an EMBL/GenBank/DDBJ whole genome shotgun (WGS) entry which is preliminary data.</text>
</comment>
<keyword evidence="1" id="KW-0378">Hydrolase</keyword>
<dbReference type="CDD" id="cd02696">
    <property type="entry name" value="MurNAc-LAA"/>
    <property type="match status" value="1"/>
</dbReference>
<sequence>MEFNSPMKYLVLVFCVFLLSQPVTYAQKKDFVLVLDAGHGGRDPGAVGRIAKEKDITLSVVRMVGDLVDKNMRDVKVVYTRKTDVFIPLEQRATIANDNHADMFISIHVNAAKSKAAYGAETYTLGLAKTKANLDVAMAENSVILLEDDYKTRYRGFDPNSVDSYIMFEFMMDKYLDNSIYFATYIQNQFTGAAKRYDRGVRQAGFWVLHRSACPSVLIELGFISNYNEELYLASTSGQRELSLAIYNAFVKYKRSYDKKMGRPQSDVKEIEMVSADTVEPVNPGTTTKPAAPVVQESKTEAVVQPQVESGQPVFKLQITASATKLSNNHASLKDLKDLDYYQEGGYYKYTVGAETDYNKINQIRLDLKKRFPDAFIIAFVGNKKVPVQEALKMIK</sequence>
<dbReference type="PANTHER" id="PTHR30404">
    <property type="entry name" value="N-ACETYLMURAMOYL-L-ALANINE AMIDASE"/>
    <property type="match status" value="1"/>
</dbReference>
<dbReference type="InterPro" id="IPR050695">
    <property type="entry name" value="N-acetylmuramoyl_amidase_3"/>
</dbReference>
<dbReference type="Gene3D" id="3.40.630.40">
    <property type="entry name" value="Zn-dependent exopeptidases"/>
    <property type="match status" value="1"/>
</dbReference>
<name>A0A644WE37_9ZZZZ</name>
<evidence type="ECO:0000259" key="2">
    <source>
        <dbReference type="SMART" id="SM00646"/>
    </source>
</evidence>
<dbReference type="PANTHER" id="PTHR30404:SF0">
    <property type="entry name" value="N-ACETYLMURAMOYL-L-ALANINE AMIDASE AMIC"/>
    <property type="match status" value="1"/>
</dbReference>
<proteinExistence type="predicted"/>
<dbReference type="FunFam" id="3.40.630.40:FF:000005">
    <property type="entry name" value="N-acetylmuramoyl-L-alanine amidase (AmiA)"/>
    <property type="match status" value="1"/>
</dbReference>
<dbReference type="SUPFAM" id="SSF53187">
    <property type="entry name" value="Zn-dependent exopeptidases"/>
    <property type="match status" value="1"/>
</dbReference>